<name>A0A1R3G939_9ROSI</name>
<organism evidence="1 2">
    <name type="scientific">Corchorus olitorius</name>
    <dbReference type="NCBI Taxonomy" id="93759"/>
    <lineage>
        <taxon>Eukaryota</taxon>
        <taxon>Viridiplantae</taxon>
        <taxon>Streptophyta</taxon>
        <taxon>Embryophyta</taxon>
        <taxon>Tracheophyta</taxon>
        <taxon>Spermatophyta</taxon>
        <taxon>Magnoliopsida</taxon>
        <taxon>eudicotyledons</taxon>
        <taxon>Gunneridae</taxon>
        <taxon>Pentapetalae</taxon>
        <taxon>rosids</taxon>
        <taxon>malvids</taxon>
        <taxon>Malvales</taxon>
        <taxon>Malvaceae</taxon>
        <taxon>Grewioideae</taxon>
        <taxon>Apeibeae</taxon>
        <taxon>Corchorus</taxon>
    </lineage>
</organism>
<protein>
    <submittedName>
        <fullName evidence="1">UPF0261 protein</fullName>
    </submittedName>
</protein>
<gene>
    <name evidence="1" type="ORF">COLO4_36389</name>
</gene>
<proteinExistence type="predicted"/>
<evidence type="ECO:0000313" key="2">
    <source>
        <dbReference type="Proteomes" id="UP000187203"/>
    </source>
</evidence>
<accession>A0A1R3G939</accession>
<reference evidence="2" key="1">
    <citation type="submission" date="2013-09" db="EMBL/GenBank/DDBJ databases">
        <title>Corchorus olitorius genome sequencing.</title>
        <authorList>
            <person name="Alam M."/>
            <person name="Haque M.S."/>
            <person name="Islam M.S."/>
            <person name="Emdad E.M."/>
            <person name="Islam M.M."/>
            <person name="Ahmed B."/>
            <person name="Halim A."/>
            <person name="Hossen Q.M.M."/>
            <person name="Hossain M.Z."/>
            <person name="Ahmed R."/>
            <person name="Khan M.M."/>
            <person name="Islam R."/>
            <person name="Rashid M.M."/>
            <person name="Khan S.A."/>
            <person name="Rahman M.S."/>
            <person name="Alam M."/>
            <person name="Yahiya A.S."/>
            <person name="Khan M.S."/>
            <person name="Azam M.S."/>
            <person name="Haque T."/>
            <person name="Lashkar M.Z.H."/>
            <person name="Akhand A.I."/>
            <person name="Morshed G."/>
            <person name="Roy S."/>
            <person name="Uddin K.S."/>
            <person name="Rabeya T."/>
            <person name="Hossain A.S."/>
            <person name="Chowdhury A."/>
            <person name="Snigdha A.R."/>
            <person name="Mortoza M.S."/>
            <person name="Matin S.A."/>
            <person name="Hoque S.M.E."/>
            <person name="Islam M.K."/>
            <person name="Roy D.K."/>
            <person name="Haider R."/>
            <person name="Moosa M.M."/>
            <person name="Elias S.M."/>
            <person name="Hasan A.M."/>
            <person name="Jahan S."/>
            <person name="Shafiuddin M."/>
            <person name="Mahmood N."/>
            <person name="Shommy N.S."/>
        </authorList>
    </citation>
    <scope>NUCLEOTIDE SEQUENCE [LARGE SCALE GENOMIC DNA]</scope>
    <source>
        <strain evidence="2">cv. O-4</strain>
    </source>
</reference>
<dbReference type="AlphaFoldDB" id="A0A1R3G939"/>
<keyword evidence="2" id="KW-1185">Reference proteome</keyword>
<sequence length="63" mass="6950">MSISPAMTIHVIWTKGSYNTYINHSGGPPARLFTLLFASAFIRFSAGRTAQYVKGGVKPYRTL</sequence>
<dbReference type="EMBL" id="AWUE01023210">
    <property type="protein sequence ID" value="OMO54604.1"/>
    <property type="molecule type" value="Genomic_DNA"/>
</dbReference>
<comment type="caution">
    <text evidence="1">The sequence shown here is derived from an EMBL/GenBank/DDBJ whole genome shotgun (WGS) entry which is preliminary data.</text>
</comment>
<evidence type="ECO:0000313" key="1">
    <source>
        <dbReference type="EMBL" id="OMO54604.1"/>
    </source>
</evidence>
<dbReference type="Proteomes" id="UP000187203">
    <property type="component" value="Unassembled WGS sequence"/>
</dbReference>